<comment type="caution">
    <text evidence="2">The sequence shown here is derived from an EMBL/GenBank/DDBJ whole genome shotgun (WGS) entry which is preliminary data.</text>
</comment>
<evidence type="ECO:0000313" key="2">
    <source>
        <dbReference type="EMBL" id="MFD0976500.1"/>
    </source>
</evidence>
<evidence type="ECO:0000256" key="1">
    <source>
        <dbReference type="SAM" id="Phobius"/>
    </source>
</evidence>
<keyword evidence="1" id="KW-0812">Transmembrane</keyword>
<evidence type="ECO:0008006" key="4">
    <source>
        <dbReference type="Google" id="ProtNLM"/>
    </source>
</evidence>
<accession>A0ABW3IFG0</accession>
<reference evidence="3" key="1">
    <citation type="journal article" date="2019" name="Int. J. Syst. Evol. Microbiol.">
        <title>The Global Catalogue of Microorganisms (GCM) 10K type strain sequencing project: providing services to taxonomists for standard genome sequencing and annotation.</title>
        <authorList>
            <consortium name="The Broad Institute Genomics Platform"/>
            <consortium name="The Broad Institute Genome Sequencing Center for Infectious Disease"/>
            <person name="Wu L."/>
            <person name="Ma J."/>
        </authorList>
    </citation>
    <scope>NUCLEOTIDE SEQUENCE [LARGE SCALE GENOMIC DNA]</scope>
    <source>
        <strain evidence="3">CCUG 60898</strain>
    </source>
</reference>
<organism evidence="2 3">
    <name type="scientific">Salinimicrobium gaetbulicola</name>
    <dbReference type="NCBI Taxonomy" id="999702"/>
    <lineage>
        <taxon>Bacteria</taxon>
        <taxon>Pseudomonadati</taxon>
        <taxon>Bacteroidota</taxon>
        <taxon>Flavobacteriia</taxon>
        <taxon>Flavobacteriales</taxon>
        <taxon>Flavobacteriaceae</taxon>
        <taxon>Salinimicrobium</taxon>
    </lineage>
</organism>
<gene>
    <name evidence="2" type="ORF">ACFQ1G_06835</name>
</gene>
<keyword evidence="1" id="KW-0472">Membrane</keyword>
<dbReference type="EMBL" id="JBHTJP010000032">
    <property type="protein sequence ID" value="MFD0976500.1"/>
    <property type="molecule type" value="Genomic_DNA"/>
</dbReference>
<dbReference type="RefSeq" id="WP_380737876.1">
    <property type="nucleotide sequence ID" value="NZ_JBHTJP010000032.1"/>
</dbReference>
<sequence length="559" mass="63753">MKSIRFICLVLRLHKFTGSRLLSFILLLVFLGFSGCSYYKVKKTPLNTPPEIQIKKLEPEERYVIIHSGNQMMHLNEVTVDDDKKELKGKLTAINERHNLPQPQNNKTYRYKRGSKDPLNEVHFYTSQDLNFTLGDEVSIPFSEMDSVSVNNPNTGKSVINVVGTTVAVMAVAVAIVALTKSSCPFIYVKDGREYVFQGELYPGAITPNIQRDDYLPMPRLNTADEEYIIKVTNELYEIQHTDLLQLIVLEHPEDVQVLLDKKGKPHSFSQIQAPEKATYDDLNEALPVLLEQDSKSFLFDSGSGTADGSRSLILEFAKPAGAKQAKLFLTAKNSFWLDYTFGKFNEQFGYYYNTFQKDQLEMPGEESKQWAVDQNIPLSVYLKTNDGWDLVEQVITVGPLAFRDMVVPIDLTGDMQENVVLKLETGFMFWEIDRAGIDFSENVPLKEVVLEPSFAVDENGQDVTDLLTKTDGKYLTQPEIGNEVTVIFKHERGNDNLSSTAFLKNRGYYTYIRDYKGIPNFAKLEKFREKGRFSLFSEEQYQKFIDEEMLDLALTYGN</sequence>
<proteinExistence type="predicted"/>
<dbReference type="Proteomes" id="UP001597100">
    <property type="component" value="Unassembled WGS sequence"/>
</dbReference>
<evidence type="ECO:0000313" key="3">
    <source>
        <dbReference type="Proteomes" id="UP001597100"/>
    </source>
</evidence>
<keyword evidence="3" id="KW-1185">Reference proteome</keyword>
<feature type="transmembrane region" description="Helical" evidence="1">
    <location>
        <begin position="159"/>
        <end position="180"/>
    </location>
</feature>
<keyword evidence="1" id="KW-1133">Transmembrane helix</keyword>
<name>A0ABW3IFG0_9FLAO</name>
<feature type="transmembrane region" description="Helical" evidence="1">
    <location>
        <begin position="21"/>
        <end position="41"/>
    </location>
</feature>
<protein>
    <recommendedName>
        <fullName evidence="4">Lipoprotein</fullName>
    </recommendedName>
</protein>